<name>A0A183GV82_HELPZ</name>
<reference evidence="3" key="2">
    <citation type="submission" date="2019-09" db="UniProtKB">
        <authorList>
            <consortium name="WormBaseParasite"/>
        </authorList>
    </citation>
    <scope>IDENTIFICATION</scope>
</reference>
<organism evidence="2 3">
    <name type="scientific">Heligmosomoides polygyrus</name>
    <name type="common">Parasitic roundworm</name>
    <dbReference type="NCBI Taxonomy" id="6339"/>
    <lineage>
        <taxon>Eukaryota</taxon>
        <taxon>Metazoa</taxon>
        <taxon>Ecdysozoa</taxon>
        <taxon>Nematoda</taxon>
        <taxon>Chromadorea</taxon>
        <taxon>Rhabditida</taxon>
        <taxon>Rhabditina</taxon>
        <taxon>Rhabditomorpha</taxon>
        <taxon>Strongyloidea</taxon>
        <taxon>Heligmosomidae</taxon>
        <taxon>Heligmosomoides</taxon>
    </lineage>
</organism>
<sequence>MTNKRTAKPATRPVQSSMSQKEILVTLVFVDGRTTHEAAQIADVSENTARSIINSYKREGETVEKAK</sequence>
<evidence type="ECO:0000313" key="1">
    <source>
        <dbReference type="EMBL" id="VDP58505.1"/>
    </source>
</evidence>
<gene>
    <name evidence="1" type="ORF">HPBE_LOCUS26601</name>
</gene>
<evidence type="ECO:0000313" key="2">
    <source>
        <dbReference type="Proteomes" id="UP000050761"/>
    </source>
</evidence>
<proteinExistence type="predicted"/>
<dbReference type="WBParaSite" id="HPBE_0002660201-mRNA-1">
    <property type="protein sequence ID" value="HPBE_0002660201-mRNA-1"/>
    <property type="gene ID" value="HPBE_0002660201"/>
</dbReference>
<dbReference type="OrthoDB" id="7976214at2759"/>
<accession>A0A3P8FUI8</accession>
<accession>A0A183GV82</accession>
<dbReference type="AlphaFoldDB" id="A0A183GV82"/>
<reference evidence="1 2" key="1">
    <citation type="submission" date="2018-11" db="EMBL/GenBank/DDBJ databases">
        <authorList>
            <consortium name="Pathogen Informatics"/>
        </authorList>
    </citation>
    <scope>NUCLEOTIDE SEQUENCE [LARGE SCALE GENOMIC DNA]</scope>
</reference>
<protein>
    <submittedName>
        <fullName evidence="3">Helix-turn-helix domain-containing protein</fullName>
    </submittedName>
</protein>
<dbReference type="Proteomes" id="UP000050761">
    <property type="component" value="Unassembled WGS sequence"/>
</dbReference>
<keyword evidence="2" id="KW-1185">Reference proteome</keyword>
<evidence type="ECO:0000313" key="3">
    <source>
        <dbReference type="WBParaSite" id="HPBE_0002660201-mRNA-1"/>
    </source>
</evidence>
<dbReference type="EMBL" id="UZAH01040396">
    <property type="protein sequence ID" value="VDP58505.1"/>
    <property type="molecule type" value="Genomic_DNA"/>
</dbReference>